<name>A0A3A9K4Q4_9BACI</name>
<accession>A0A3A9K4Q4</accession>
<dbReference type="RefSeq" id="WP_110937887.1">
    <property type="nucleotide sequence ID" value="NZ_KZ614147.1"/>
</dbReference>
<evidence type="ECO:0000313" key="8">
    <source>
        <dbReference type="EMBL" id="RKL65850.1"/>
    </source>
</evidence>
<protein>
    <submittedName>
        <fullName evidence="8">PTS sugar transporter</fullName>
    </submittedName>
</protein>
<dbReference type="Gene3D" id="3.40.930.10">
    <property type="entry name" value="Mannitol-specific EII, Chain A"/>
    <property type="match status" value="1"/>
</dbReference>
<dbReference type="OrthoDB" id="9776005at2"/>
<dbReference type="SUPFAM" id="SSF46785">
    <property type="entry name" value="Winged helix' DNA-binding domain"/>
    <property type="match status" value="1"/>
</dbReference>
<evidence type="ECO:0000313" key="9">
    <source>
        <dbReference type="Proteomes" id="UP000281498"/>
    </source>
</evidence>
<dbReference type="InterPro" id="IPR050661">
    <property type="entry name" value="BglG_antiterminators"/>
</dbReference>
<evidence type="ECO:0000259" key="5">
    <source>
        <dbReference type="PROSITE" id="PS51094"/>
    </source>
</evidence>
<dbReference type="Gene3D" id="1.10.1790.10">
    <property type="entry name" value="PRD domain"/>
    <property type="match status" value="2"/>
</dbReference>
<keyword evidence="3" id="KW-0805">Transcription regulation</keyword>
<dbReference type="InterPro" id="IPR016152">
    <property type="entry name" value="PTrfase/Anion_transptr"/>
</dbReference>
<dbReference type="InterPro" id="IPR036390">
    <property type="entry name" value="WH_DNA-bd_sf"/>
</dbReference>
<dbReference type="PROSITE" id="PS51372">
    <property type="entry name" value="PRD_2"/>
    <property type="match status" value="2"/>
</dbReference>
<evidence type="ECO:0000256" key="3">
    <source>
        <dbReference type="ARBA" id="ARBA00023015"/>
    </source>
</evidence>
<dbReference type="Pfam" id="PF00359">
    <property type="entry name" value="PTS_EIIA_2"/>
    <property type="match status" value="1"/>
</dbReference>
<dbReference type="PANTHER" id="PTHR30185">
    <property type="entry name" value="CRYPTIC BETA-GLUCOSIDE BGL OPERON ANTITERMINATOR"/>
    <property type="match status" value="1"/>
</dbReference>
<dbReference type="InterPro" id="IPR011608">
    <property type="entry name" value="PRD"/>
</dbReference>
<dbReference type="InterPro" id="IPR013011">
    <property type="entry name" value="PTS_EIIB_2"/>
</dbReference>
<dbReference type="PANTHER" id="PTHR30185:SF18">
    <property type="entry name" value="TRANSCRIPTIONAL REGULATOR MTLR"/>
    <property type="match status" value="1"/>
</dbReference>
<feature type="domain" description="PRD" evidence="7">
    <location>
        <begin position="311"/>
        <end position="416"/>
    </location>
</feature>
<dbReference type="Pfam" id="PF00874">
    <property type="entry name" value="PRD"/>
    <property type="match status" value="2"/>
</dbReference>
<evidence type="ECO:0000259" key="6">
    <source>
        <dbReference type="PROSITE" id="PS51099"/>
    </source>
</evidence>
<dbReference type="EMBL" id="PDOE01000011">
    <property type="protein sequence ID" value="RKL65850.1"/>
    <property type="molecule type" value="Genomic_DNA"/>
</dbReference>
<keyword evidence="1" id="KW-0808">Transferase</keyword>
<keyword evidence="9" id="KW-1185">Reference proteome</keyword>
<organism evidence="8 9">
    <name type="scientific">Salipaludibacillus neizhouensis</name>
    <dbReference type="NCBI Taxonomy" id="885475"/>
    <lineage>
        <taxon>Bacteria</taxon>
        <taxon>Bacillati</taxon>
        <taxon>Bacillota</taxon>
        <taxon>Bacilli</taxon>
        <taxon>Bacillales</taxon>
        <taxon>Bacillaceae</taxon>
    </lineage>
</organism>
<dbReference type="InterPro" id="IPR036095">
    <property type="entry name" value="PTS_EIIB-like_sf"/>
</dbReference>
<feature type="domain" description="PTS EIIA type-2" evidence="5">
    <location>
        <begin position="547"/>
        <end position="694"/>
    </location>
</feature>
<sequence length="707" mass="80462">MYVSARDRLILELLIQQREGVTVREIANSLHVSERTIHRDLNTFTSLLQPYELVLEKKAGKGVILKGAKEQVDQFNQDLQDANYFDFLPEQRQVLIACKLLESLEPLKLQSLATDLNVTVATVSSDLEKVDAWLLTHGVTTEKRRGLGIQITGTESAKRRAISRILAENFNESDILQYIRRRIPSNDTDVSQSIAGQLLGFINVDKLKVVEEAVKKINQSLPYKIADSAYIALVVHLALAIERITKGERITINKELSSHLKVKKEYTLANDLATELEMKFGLHIPEAEVCYITMHLRGAKFRHDQHISFNEDNLDTAMIAKQLMTHVCKGYDVDLANDNSLYQGLLAHLDPALYRLKQGMHIHNPLQDKIQHNYPKLFDKVKQAFNDVLPHLSIPDEEIGFLVLHFGSAIERDDNRRRHKALVICSSGIGSSKMIASRLQNEFPNIIDVKNISMFELDQKNSEELDLVISTIPLVDHSIDYVQVNPFLTDEDVRKIEDYIERKEHLSSVNEHMGRKITNEKGADMINTAEATTMLTQMHRSLPVTIDLLHHFKVYVNTHKKDMWKSVFDVVLHLKEQGIITNPEEVVDHLKVREEMSGLGIPNTVMALFHARSDHVEKPVFIINDLTNSSRVDSMDGETIEMTRILLMLGPTDMSEEETEVLSSISSMIIDSEESTALFESGTEKEISNHISRKMIVFYQNHLKKES</sequence>
<evidence type="ECO:0000259" key="7">
    <source>
        <dbReference type="PROSITE" id="PS51372"/>
    </source>
</evidence>
<dbReference type="GO" id="GO:0006355">
    <property type="term" value="P:regulation of DNA-templated transcription"/>
    <property type="evidence" value="ECO:0007669"/>
    <property type="project" value="InterPro"/>
</dbReference>
<keyword evidence="2" id="KW-0677">Repeat</keyword>
<dbReference type="Pfam" id="PF08279">
    <property type="entry name" value="HTH_11"/>
    <property type="match status" value="1"/>
</dbReference>
<proteinExistence type="predicted"/>
<evidence type="ECO:0000256" key="1">
    <source>
        <dbReference type="ARBA" id="ARBA00022679"/>
    </source>
</evidence>
<dbReference type="GO" id="GO:0008982">
    <property type="term" value="F:protein-N(PI)-phosphohistidine-sugar phosphotransferase activity"/>
    <property type="evidence" value="ECO:0007669"/>
    <property type="project" value="InterPro"/>
</dbReference>
<keyword evidence="4" id="KW-0804">Transcription</keyword>
<dbReference type="CDD" id="cd05568">
    <property type="entry name" value="PTS_IIB_bgl_like"/>
    <property type="match status" value="1"/>
</dbReference>
<dbReference type="SUPFAM" id="SSF55804">
    <property type="entry name" value="Phoshotransferase/anion transport protein"/>
    <property type="match status" value="1"/>
</dbReference>
<dbReference type="SUPFAM" id="SSF52794">
    <property type="entry name" value="PTS system IIB component-like"/>
    <property type="match status" value="1"/>
</dbReference>
<dbReference type="PROSITE" id="PS51099">
    <property type="entry name" value="PTS_EIIB_TYPE_2"/>
    <property type="match status" value="1"/>
</dbReference>
<feature type="domain" description="PTS EIIB type-2" evidence="6">
    <location>
        <begin position="419"/>
        <end position="508"/>
    </location>
</feature>
<evidence type="ECO:0000256" key="2">
    <source>
        <dbReference type="ARBA" id="ARBA00022737"/>
    </source>
</evidence>
<evidence type="ECO:0000256" key="4">
    <source>
        <dbReference type="ARBA" id="ARBA00023163"/>
    </source>
</evidence>
<reference evidence="8 9" key="1">
    <citation type="submission" date="2017-10" db="EMBL/GenBank/DDBJ databases">
        <title>Bacillus sp. nov., a halophilic bacterium isolated from a Keqin Lake.</title>
        <authorList>
            <person name="Wang H."/>
        </authorList>
    </citation>
    <scope>NUCLEOTIDE SEQUENCE [LARGE SCALE GENOMIC DNA]</scope>
    <source>
        <strain evidence="8 9">KCTC 13187</strain>
    </source>
</reference>
<keyword evidence="8" id="KW-0813">Transport</keyword>
<dbReference type="SUPFAM" id="SSF63520">
    <property type="entry name" value="PTS-regulatory domain, PRD"/>
    <property type="match status" value="2"/>
</dbReference>
<dbReference type="InterPro" id="IPR013196">
    <property type="entry name" value="HTH_11"/>
</dbReference>
<comment type="caution">
    <text evidence="8">The sequence shown here is derived from an EMBL/GenBank/DDBJ whole genome shotgun (WGS) entry which is preliminary data.</text>
</comment>
<dbReference type="InterPro" id="IPR036388">
    <property type="entry name" value="WH-like_DNA-bd_sf"/>
</dbReference>
<dbReference type="InterPro" id="IPR036634">
    <property type="entry name" value="PRD_sf"/>
</dbReference>
<dbReference type="Proteomes" id="UP000281498">
    <property type="component" value="Unassembled WGS sequence"/>
</dbReference>
<dbReference type="Gene3D" id="1.10.10.10">
    <property type="entry name" value="Winged helix-like DNA-binding domain superfamily/Winged helix DNA-binding domain"/>
    <property type="match status" value="1"/>
</dbReference>
<dbReference type="Gene3D" id="3.40.50.2300">
    <property type="match status" value="1"/>
</dbReference>
<dbReference type="GO" id="GO:0009401">
    <property type="term" value="P:phosphoenolpyruvate-dependent sugar phosphotransferase system"/>
    <property type="evidence" value="ECO:0007669"/>
    <property type="project" value="InterPro"/>
</dbReference>
<dbReference type="PROSITE" id="PS51094">
    <property type="entry name" value="PTS_EIIA_TYPE_2"/>
    <property type="match status" value="1"/>
</dbReference>
<gene>
    <name evidence="8" type="ORF">CR203_18540</name>
</gene>
<feature type="domain" description="PRD" evidence="7">
    <location>
        <begin position="201"/>
        <end position="306"/>
    </location>
</feature>
<keyword evidence="8" id="KW-0762">Sugar transport</keyword>
<dbReference type="InterPro" id="IPR002178">
    <property type="entry name" value="PTS_EIIA_type-2_dom"/>
</dbReference>
<dbReference type="AlphaFoldDB" id="A0A3A9K4Q4"/>